<protein>
    <submittedName>
        <fullName evidence="1">Uncharacterized protein</fullName>
    </submittedName>
</protein>
<organism evidence="1">
    <name type="scientific">Phaeodactylum tricornutum</name>
    <name type="common">Diatom</name>
    <dbReference type="NCBI Taxonomy" id="2850"/>
    <lineage>
        <taxon>Eukaryota</taxon>
        <taxon>Sar</taxon>
        <taxon>Stramenopiles</taxon>
        <taxon>Ochrophyta</taxon>
        <taxon>Bacillariophyta</taxon>
        <taxon>Bacillariophyceae</taxon>
        <taxon>Bacillariophycidae</taxon>
        <taxon>Naviculales</taxon>
        <taxon>Phaeodactylaceae</taxon>
        <taxon>Phaeodactylum</taxon>
    </lineage>
</organism>
<dbReference type="AlphaFoldDB" id="A0A8J9TF41"/>
<dbReference type="Proteomes" id="UP000836788">
    <property type="component" value="Chromosome 2"/>
</dbReference>
<proteinExistence type="predicted"/>
<dbReference type="EMBL" id="OU594943">
    <property type="protein sequence ID" value="CAG9285446.1"/>
    <property type="molecule type" value="Genomic_DNA"/>
</dbReference>
<reference evidence="1" key="1">
    <citation type="submission" date="2022-02" db="EMBL/GenBank/DDBJ databases">
        <authorList>
            <person name="Giguere J D."/>
        </authorList>
    </citation>
    <scope>NUCLEOTIDE SEQUENCE</scope>
    <source>
        <strain evidence="1">CCAP 1055/1</strain>
    </source>
</reference>
<evidence type="ECO:0000313" key="1">
    <source>
        <dbReference type="EMBL" id="CAG9285446.1"/>
    </source>
</evidence>
<sequence>MVWGASFGRLARQGIPRRGLVVGVGASVTAASSWLISGTPVRLEEAATTSIAVANPDACDFDVYLETPTADDLPTLLREFQAGKEVWPWIWTQPNVDGPHDVYVLPEHAMDESSSLTAIQTFRINNPGRNVMLVIPDPAVLDSVPKELLDHCGVVQSNIALLNYRHKILMLEDERVVCFDRLTIL</sequence>
<name>A0A8J9TF41_PHATR</name>
<accession>A0A8J9TF41</accession>
<gene>
    <name evidence="1" type="ORF">PTTT1_LOCUS29104</name>
</gene>